<evidence type="ECO:0000313" key="3">
    <source>
        <dbReference type="Proteomes" id="UP000237684"/>
    </source>
</evidence>
<protein>
    <submittedName>
        <fullName evidence="2">Uncharacterized protein</fullName>
    </submittedName>
</protein>
<dbReference type="AlphaFoldDB" id="A0A2S8SWM1"/>
<reference evidence="2 3" key="1">
    <citation type="journal article" date="2018" name="Syst. Appl. Microbiol.">
        <title>Abditibacterium utsteinense sp. nov., the first cultivated member of candidate phylum FBP, isolated from ice-free Antarctic soil samples.</title>
        <authorList>
            <person name="Tahon G."/>
            <person name="Tytgat B."/>
            <person name="Lebbe L."/>
            <person name="Carlier A."/>
            <person name="Willems A."/>
        </authorList>
    </citation>
    <scope>NUCLEOTIDE SEQUENCE [LARGE SCALE GENOMIC DNA]</scope>
    <source>
        <strain evidence="2 3">LMG 29911</strain>
    </source>
</reference>
<gene>
    <name evidence="2" type="ORF">B1R32_102182</name>
</gene>
<dbReference type="EMBL" id="NIGF01000002">
    <property type="protein sequence ID" value="PQV65174.1"/>
    <property type="molecule type" value="Genomic_DNA"/>
</dbReference>
<dbReference type="Proteomes" id="UP000237684">
    <property type="component" value="Unassembled WGS sequence"/>
</dbReference>
<evidence type="ECO:0000256" key="1">
    <source>
        <dbReference type="SAM" id="Phobius"/>
    </source>
</evidence>
<dbReference type="InParanoid" id="A0A2S8SWM1"/>
<keyword evidence="3" id="KW-1185">Reference proteome</keyword>
<evidence type="ECO:0000313" key="2">
    <source>
        <dbReference type="EMBL" id="PQV65174.1"/>
    </source>
</evidence>
<feature type="transmembrane region" description="Helical" evidence="1">
    <location>
        <begin position="135"/>
        <end position="159"/>
    </location>
</feature>
<keyword evidence="1" id="KW-0472">Membrane</keyword>
<name>A0A2S8SWM1_9BACT</name>
<comment type="caution">
    <text evidence="2">The sequence shown here is derived from an EMBL/GenBank/DDBJ whole genome shotgun (WGS) entry which is preliminary data.</text>
</comment>
<feature type="transmembrane region" description="Helical" evidence="1">
    <location>
        <begin position="41"/>
        <end position="59"/>
    </location>
</feature>
<proteinExistence type="predicted"/>
<keyword evidence="1" id="KW-1133">Transmembrane helix</keyword>
<organism evidence="2 3">
    <name type="scientific">Abditibacterium utsteinense</name>
    <dbReference type="NCBI Taxonomy" id="1960156"/>
    <lineage>
        <taxon>Bacteria</taxon>
        <taxon>Pseudomonadati</taxon>
        <taxon>Abditibacteriota</taxon>
        <taxon>Abditibacteriia</taxon>
        <taxon>Abditibacteriales</taxon>
        <taxon>Abditibacteriaceae</taxon>
        <taxon>Abditibacterium</taxon>
    </lineage>
</organism>
<feature type="transmembrane region" description="Helical" evidence="1">
    <location>
        <begin position="99"/>
        <end position="123"/>
    </location>
</feature>
<sequence length="267" mass="27751">MFAAIAALLSFSRMVLPNIAFDALMFGLLLLAAGLDSVFPTTHGILSLLIVGGTTYWAAQELSDSLLRRVGWTQESLATSVALCAGGFLYFWLRNTSDFALLALSIGLMMGALMVAISVLAAIGSALKEGKITPLFGWVATGVSALALGIAAGVLALVLGLSFTAALPLKLGGIALALVLWKLREKVAPPSVNPHFQEVSAQNVAPALQVAPRVALFPQRGTLLDRLFPLLVLGFLLGALTNNRAQLSLPGSPAVADTSASESGEAR</sequence>
<feature type="transmembrane region" description="Helical" evidence="1">
    <location>
        <begin position="71"/>
        <end position="93"/>
    </location>
</feature>
<accession>A0A2S8SWM1</accession>
<keyword evidence="1" id="KW-0812">Transmembrane</keyword>